<accession>A0A481Z606</accession>
<dbReference type="PROSITE" id="PS50181">
    <property type="entry name" value="FBOX"/>
    <property type="match status" value="1"/>
</dbReference>
<name>A0A481Z606_9VIRU</name>
<dbReference type="PANTHER" id="PTHR45982:SF1">
    <property type="entry name" value="REGULATOR OF CHROMOSOME CONDENSATION"/>
    <property type="match status" value="1"/>
</dbReference>
<sequence length="477" mass="54949">MESPKINLNLLPTEIIFHILLRTNFLNTLSLWNIVYRRASEIISEDIFWKQLYYHHYGSGYPLTKGNSWRARYKRLTLSQNYHQFSAGMDHYGIIDLDGTLNMSGKNNFGQLGRLTDINPPRTGGRASLLSQQIYYKGLKFPEYVPMEFKSRVINVCCGRETTGIVTEDGEAYLVGRDNKVWTKVIRIDGRRLLPISNIIKISFGYWMFGLITDDYSAYIWPEHLDTLPIKIPIKVRDIEVLYVDGWYGYEITVIIGQDDNLYLFLKGFNDISGYAEILDLELGWFEESPKFDLIYLPLDEAVKQIATYGDHIIALTVSGKVYSFRYSSMSCLEFNDDDMIAPDGTLTGIPDFYIYNNSVHIENPVEKLASISHIFSGCSDFSAISNNGKFYLGGKGSMSVNHGTRTFQIKYGNYHYPVLARDRFITIERSKEYNLLEMDSKNPTPEDIFKIKNVLIGWKFIIIQGQDDQLIKYRPT</sequence>
<dbReference type="InterPro" id="IPR009091">
    <property type="entry name" value="RCC1/BLIP-II"/>
</dbReference>
<dbReference type="EMBL" id="MK500520">
    <property type="protein sequence ID" value="QBK91288.1"/>
    <property type="molecule type" value="Genomic_DNA"/>
</dbReference>
<gene>
    <name evidence="2" type="ORF">LCPAC202_02620</name>
</gene>
<dbReference type="SUPFAM" id="SSF81383">
    <property type="entry name" value="F-box domain"/>
    <property type="match status" value="1"/>
</dbReference>
<dbReference type="InterPro" id="IPR051553">
    <property type="entry name" value="Ran_GTPase-activating"/>
</dbReference>
<dbReference type="InterPro" id="IPR001810">
    <property type="entry name" value="F-box_dom"/>
</dbReference>
<reference evidence="2" key="1">
    <citation type="journal article" date="2019" name="MBio">
        <title>Virus Genomes from Deep Sea Sediments Expand the Ocean Megavirome and Support Independent Origins of Viral Gigantism.</title>
        <authorList>
            <person name="Backstrom D."/>
            <person name="Yutin N."/>
            <person name="Jorgensen S.L."/>
            <person name="Dharamshi J."/>
            <person name="Homa F."/>
            <person name="Zaremba-Niedwiedzka K."/>
            <person name="Spang A."/>
            <person name="Wolf Y.I."/>
            <person name="Koonin E.V."/>
            <person name="Ettema T.J."/>
        </authorList>
    </citation>
    <scope>NUCLEOTIDE SEQUENCE</scope>
</reference>
<feature type="domain" description="F-box" evidence="1">
    <location>
        <begin position="5"/>
        <end position="52"/>
    </location>
</feature>
<evidence type="ECO:0000259" key="1">
    <source>
        <dbReference type="PROSITE" id="PS50181"/>
    </source>
</evidence>
<dbReference type="InterPro" id="IPR036047">
    <property type="entry name" value="F-box-like_dom_sf"/>
</dbReference>
<protein>
    <submittedName>
        <fullName evidence="2">F-box and regulator of chromosome condensation repeat protein</fullName>
    </submittedName>
</protein>
<organism evidence="2">
    <name type="scientific">Pithovirus LCPAC202</name>
    <dbReference type="NCBI Taxonomy" id="2506592"/>
    <lineage>
        <taxon>Viruses</taxon>
        <taxon>Pithoviruses</taxon>
    </lineage>
</organism>
<evidence type="ECO:0000313" key="2">
    <source>
        <dbReference type="EMBL" id="QBK91288.1"/>
    </source>
</evidence>
<dbReference type="SUPFAM" id="SSF50985">
    <property type="entry name" value="RCC1/BLIP-II"/>
    <property type="match status" value="1"/>
</dbReference>
<dbReference type="Gene3D" id="2.130.10.30">
    <property type="entry name" value="Regulator of chromosome condensation 1/beta-lactamase-inhibitor protein II"/>
    <property type="match status" value="2"/>
</dbReference>
<proteinExistence type="predicted"/>
<dbReference type="PANTHER" id="PTHR45982">
    <property type="entry name" value="REGULATOR OF CHROMOSOME CONDENSATION"/>
    <property type="match status" value="1"/>
</dbReference>